<keyword evidence="7 9" id="KW-0675">Receptor</keyword>
<proteinExistence type="inferred from homology"/>
<dbReference type="PROSITE" id="PS00237">
    <property type="entry name" value="G_PROTEIN_RECEP_F1_1"/>
    <property type="match status" value="1"/>
</dbReference>
<evidence type="ECO:0000256" key="4">
    <source>
        <dbReference type="ARBA" id="ARBA00022989"/>
    </source>
</evidence>
<dbReference type="PANTHER" id="PTHR10489:SF922">
    <property type="entry name" value="C-C CHEMOKINE RECEPTOR FAMILY-LIKE-RELATED"/>
    <property type="match status" value="1"/>
</dbReference>
<dbReference type="STRING" id="30732.ENSOMEP00000000243"/>
<reference evidence="12" key="2">
    <citation type="submission" date="2025-09" db="UniProtKB">
        <authorList>
            <consortium name="Ensembl"/>
        </authorList>
    </citation>
    <scope>IDENTIFICATION</scope>
</reference>
<evidence type="ECO:0000256" key="2">
    <source>
        <dbReference type="ARBA" id="ARBA00022475"/>
    </source>
</evidence>
<feature type="transmembrane region" description="Helical" evidence="10">
    <location>
        <begin position="116"/>
        <end position="137"/>
    </location>
</feature>
<dbReference type="InterPro" id="IPR000355">
    <property type="entry name" value="Chemokine_rcpt"/>
</dbReference>
<keyword evidence="5 9" id="KW-0297">G-protein coupled receptor</keyword>
<keyword evidence="4 10" id="KW-1133">Transmembrane helix</keyword>
<dbReference type="GO" id="GO:0060326">
    <property type="term" value="P:cell chemotaxis"/>
    <property type="evidence" value="ECO:0007669"/>
    <property type="project" value="TreeGrafter"/>
</dbReference>
<keyword evidence="13" id="KW-1185">Reference proteome</keyword>
<feature type="domain" description="G-protein coupled receptors family 1 profile" evidence="11">
    <location>
        <begin position="59"/>
        <end position="306"/>
    </location>
</feature>
<dbReference type="PRINTS" id="PR00237">
    <property type="entry name" value="GPCRRHODOPSN"/>
</dbReference>
<dbReference type="PRINTS" id="PR00657">
    <property type="entry name" value="CCCHEMOKINER"/>
</dbReference>
<dbReference type="PROSITE" id="PS50262">
    <property type="entry name" value="G_PROTEIN_RECEP_F1_2"/>
    <property type="match status" value="1"/>
</dbReference>
<dbReference type="GO" id="GO:0019722">
    <property type="term" value="P:calcium-mediated signaling"/>
    <property type="evidence" value="ECO:0007669"/>
    <property type="project" value="TreeGrafter"/>
</dbReference>
<name>A0A3B3B5D4_ORYME</name>
<dbReference type="GO" id="GO:0007204">
    <property type="term" value="P:positive regulation of cytosolic calcium ion concentration"/>
    <property type="evidence" value="ECO:0007669"/>
    <property type="project" value="TreeGrafter"/>
</dbReference>
<comment type="subcellular location">
    <subcellularLocation>
        <location evidence="1">Cell membrane</location>
        <topology evidence="1">Multi-pass membrane protein</topology>
    </subcellularLocation>
</comment>
<evidence type="ECO:0000313" key="12">
    <source>
        <dbReference type="Ensembl" id="ENSOMEP00000000243.1"/>
    </source>
</evidence>
<keyword evidence="8 9" id="KW-0807">Transducer</keyword>
<evidence type="ECO:0000256" key="6">
    <source>
        <dbReference type="ARBA" id="ARBA00023136"/>
    </source>
</evidence>
<evidence type="ECO:0000313" key="13">
    <source>
        <dbReference type="Proteomes" id="UP000261560"/>
    </source>
</evidence>
<dbReference type="InterPro" id="IPR000276">
    <property type="entry name" value="GPCR_Rhodpsn"/>
</dbReference>
<evidence type="ECO:0000259" key="11">
    <source>
        <dbReference type="PROSITE" id="PS50262"/>
    </source>
</evidence>
<protein>
    <submittedName>
        <fullName evidence="12">Chemokine (C-C motif) receptor 12b, tandem duplicate 2</fullName>
    </submittedName>
</protein>
<keyword evidence="3 9" id="KW-0812">Transmembrane</keyword>
<feature type="transmembrane region" description="Helical" evidence="10">
    <location>
        <begin position="79"/>
        <end position="104"/>
    </location>
</feature>
<dbReference type="SUPFAM" id="SSF81321">
    <property type="entry name" value="Family A G protein-coupled receptor-like"/>
    <property type="match status" value="1"/>
</dbReference>
<evidence type="ECO:0000256" key="1">
    <source>
        <dbReference type="ARBA" id="ARBA00004651"/>
    </source>
</evidence>
<feature type="transmembrane region" description="Helical" evidence="10">
    <location>
        <begin position="47"/>
        <end position="67"/>
    </location>
</feature>
<dbReference type="GO" id="GO:0009897">
    <property type="term" value="C:external side of plasma membrane"/>
    <property type="evidence" value="ECO:0007669"/>
    <property type="project" value="TreeGrafter"/>
</dbReference>
<dbReference type="OMA" id="IYCYIRI"/>
<evidence type="ECO:0000256" key="10">
    <source>
        <dbReference type="SAM" id="Phobius"/>
    </source>
</evidence>
<comment type="similarity">
    <text evidence="9">Belongs to the G-protein coupled receptor 1 family.</text>
</comment>
<dbReference type="PaxDb" id="30732-ENSOMEP00000000243"/>
<dbReference type="PANTHER" id="PTHR10489">
    <property type="entry name" value="CELL ADHESION MOLECULE"/>
    <property type="match status" value="1"/>
</dbReference>
<feature type="transmembrane region" description="Helical" evidence="10">
    <location>
        <begin position="210"/>
        <end position="230"/>
    </location>
</feature>
<dbReference type="InterPro" id="IPR017452">
    <property type="entry name" value="GPCR_Rhodpsn_7TM"/>
</dbReference>
<feature type="transmembrane region" description="Helical" evidence="10">
    <location>
        <begin position="250"/>
        <end position="270"/>
    </location>
</feature>
<dbReference type="Proteomes" id="UP000261560">
    <property type="component" value="Unplaced"/>
</dbReference>
<evidence type="ECO:0000256" key="7">
    <source>
        <dbReference type="ARBA" id="ARBA00023170"/>
    </source>
</evidence>
<dbReference type="GO" id="GO:0016493">
    <property type="term" value="F:C-C chemokine receptor activity"/>
    <property type="evidence" value="ECO:0007669"/>
    <property type="project" value="TreeGrafter"/>
</dbReference>
<organism evidence="12 13">
    <name type="scientific">Oryzias melastigma</name>
    <name type="common">Marine medaka</name>
    <dbReference type="NCBI Taxonomy" id="30732"/>
    <lineage>
        <taxon>Eukaryota</taxon>
        <taxon>Metazoa</taxon>
        <taxon>Chordata</taxon>
        <taxon>Craniata</taxon>
        <taxon>Vertebrata</taxon>
        <taxon>Euteleostomi</taxon>
        <taxon>Actinopterygii</taxon>
        <taxon>Neopterygii</taxon>
        <taxon>Teleostei</taxon>
        <taxon>Neoteleostei</taxon>
        <taxon>Acanthomorphata</taxon>
        <taxon>Ovalentaria</taxon>
        <taxon>Atherinomorphae</taxon>
        <taxon>Beloniformes</taxon>
        <taxon>Adrianichthyidae</taxon>
        <taxon>Oryziinae</taxon>
        <taxon>Oryzias</taxon>
    </lineage>
</organism>
<feature type="transmembrane region" description="Helical" evidence="10">
    <location>
        <begin position="290"/>
        <end position="309"/>
    </location>
</feature>
<keyword evidence="6 10" id="KW-0472">Membrane</keyword>
<dbReference type="Pfam" id="PF00001">
    <property type="entry name" value="7tm_1"/>
    <property type="match status" value="1"/>
</dbReference>
<accession>A0A3B3B5D4</accession>
<evidence type="ECO:0000256" key="9">
    <source>
        <dbReference type="RuleBase" id="RU000688"/>
    </source>
</evidence>
<reference evidence="12" key="1">
    <citation type="submission" date="2025-08" db="UniProtKB">
        <authorList>
            <consortium name="Ensembl"/>
        </authorList>
    </citation>
    <scope>IDENTIFICATION</scope>
</reference>
<keyword evidence="2" id="KW-1003">Cell membrane</keyword>
<feature type="transmembrane region" description="Helical" evidence="10">
    <location>
        <begin position="157"/>
        <end position="178"/>
    </location>
</feature>
<dbReference type="Gene3D" id="1.20.1070.10">
    <property type="entry name" value="Rhodopsin 7-helix transmembrane proteins"/>
    <property type="match status" value="1"/>
</dbReference>
<dbReference type="GO" id="GO:0019957">
    <property type="term" value="F:C-C chemokine binding"/>
    <property type="evidence" value="ECO:0007669"/>
    <property type="project" value="TreeGrafter"/>
</dbReference>
<sequence length="351" mass="40851">MDDIFLEDMSMELESNMSDYDYNYTDATPKPLCNPKYSNDLGSKLSVLYYFMFIFSLVGNSLVLVIIHRFERLTTVTNIMLLNLVISSFIFMSSLPFVAVYMQLQNWIFGNAVCKIIRSVYFLGIYSSVLFLTLLTFDRHLAVVYPLKASSVRNPKYAFFSCAVVWIVSAVVCIRPMLLYSTFPGLATYCEVHQGSLSFDIANKLMEAGFYLQLILFFIFPVIVIVYCYLRIGFTVMSSRIVSKFKTVRLIFVIVLLFFISWAPFNILTLMEARVTSCDERQMIEYRLQITRNLAYLYYCISPLLYTFIGRKFQNYFRQLMVKYFPALKKYISVTEVSRTNLSTKSTRNEL</sequence>
<dbReference type="InterPro" id="IPR050119">
    <property type="entry name" value="CCR1-9-like"/>
</dbReference>
<dbReference type="Ensembl" id="ENSOMET00000016163.1">
    <property type="protein sequence ID" value="ENSOMEP00000000243.1"/>
    <property type="gene ID" value="ENSOMEG00000001138.1"/>
</dbReference>
<evidence type="ECO:0000256" key="8">
    <source>
        <dbReference type="ARBA" id="ARBA00023224"/>
    </source>
</evidence>
<evidence type="ECO:0000256" key="5">
    <source>
        <dbReference type="ARBA" id="ARBA00023040"/>
    </source>
</evidence>
<dbReference type="GO" id="GO:0006955">
    <property type="term" value="P:immune response"/>
    <property type="evidence" value="ECO:0007669"/>
    <property type="project" value="TreeGrafter"/>
</dbReference>
<dbReference type="AlphaFoldDB" id="A0A3B3B5D4"/>
<dbReference type="GeneTree" id="ENSGT01110000267168"/>
<evidence type="ECO:0000256" key="3">
    <source>
        <dbReference type="ARBA" id="ARBA00022692"/>
    </source>
</evidence>